<protein>
    <submittedName>
        <fullName evidence="10">Uncharacterized protein</fullName>
    </submittedName>
</protein>
<keyword evidence="6" id="KW-0406">Ion transport</keyword>
<dbReference type="Proteomes" id="UP000823388">
    <property type="component" value="Chromosome 7K"/>
</dbReference>
<keyword evidence="8" id="KW-0407">Ion channel</keyword>
<dbReference type="AlphaFoldDB" id="A0A8T0QGT6"/>
<comment type="similarity">
    <text evidence="2">Belongs to the aromatic acid exporter (TC 2.A.85) family.</text>
</comment>
<feature type="transmembrane region" description="Helical" evidence="9">
    <location>
        <begin position="161"/>
        <end position="180"/>
    </location>
</feature>
<evidence type="ECO:0000256" key="7">
    <source>
        <dbReference type="ARBA" id="ARBA00023136"/>
    </source>
</evidence>
<evidence type="ECO:0000256" key="1">
    <source>
        <dbReference type="ARBA" id="ARBA00004141"/>
    </source>
</evidence>
<evidence type="ECO:0000313" key="11">
    <source>
        <dbReference type="Proteomes" id="UP000823388"/>
    </source>
</evidence>
<evidence type="ECO:0000256" key="4">
    <source>
        <dbReference type="ARBA" id="ARBA00022692"/>
    </source>
</evidence>
<feature type="transmembrane region" description="Helical" evidence="9">
    <location>
        <begin position="192"/>
        <end position="213"/>
    </location>
</feature>
<sequence length="445" mass="47839">MEPAAQTTEEINNGGGGESNAGFLASCRDRLRSASDGLGRAVAGLAGKLARIARDDPRRVAHSLKVGLALTLVSVFYFVTPLYNGWGDSTLHHLDRATLSKGMCRVLATLAAGSLAVGAHLVARLCGEDGEPVLLAVFVFLVASAATFSRFVPVVKARYDYGVLIFILTFALVTVSSYRVEDLVEFAHERVTTIAVGVATCLFATVFVFPVWAGEDLRNLAAANLDNLAEFLEGMESECFGEENPCEKLEGRAFLQVYKGVLNSKAAEDTLCALARWEPVHGKFRFHHPWSQYQKIGVLCRQCASSMEALCILCCNLEKISKMSSPEANPDLCVKVGAACGAMSSRSARALRELSSAVRTMTTPSPPNDDMPAAIGTTTASDFMAELSEDAALLQAMHVAAIVSLLSDIVTQIERISEAVEDLARLARFEKTERTGHAVVVNVED</sequence>
<evidence type="ECO:0000256" key="8">
    <source>
        <dbReference type="ARBA" id="ARBA00023303"/>
    </source>
</evidence>
<comment type="caution">
    <text evidence="10">The sequence shown here is derived from an EMBL/GenBank/DDBJ whole genome shotgun (WGS) entry which is preliminary data.</text>
</comment>
<dbReference type="EMBL" id="CM029049">
    <property type="protein sequence ID" value="KAG2572059.1"/>
    <property type="molecule type" value="Genomic_DNA"/>
</dbReference>
<feature type="transmembrane region" description="Helical" evidence="9">
    <location>
        <begin position="106"/>
        <end position="126"/>
    </location>
</feature>
<dbReference type="GO" id="GO:0016020">
    <property type="term" value="C:membrane"/>
    <property type="evidence" value="ECO:0007669"/>
    <property type="project" value="UniProtKB-SubCell"/>
</dbReference>
<reference evidence="10" key="1">
    <citation type="submission" date="2020-05" db="EMBL/GenBank/DDBJ databases">
        <title>WGS assembly of Panicum virgatum.</title>
        <authorList>
            <person name="Lovell J.T."/>
            <person name="Jenkins J."/>
            <person name="Shu S."/>
            <person name="Juenger T.E."/>
            <person name="Schmutz J."/>
        </authorList>
    </citation>
    <scope>NUCLEOTIDE SEQUENCE</scope>
    <source>
        <strain evidence="10">AP13</strain>
    </source>
</reference>
<evidence type="ECO:0000256" key="3">
    <source>
        <dbReference type="ARBA" id="ARBA00022448"/>
    </source>
</evidence>
<evidence type="ECO:0000256" key="6">
    <source>
        <dbReference type="ARBA" id="ARBA00023065"/>
    </source>
</evidence>
<dbReference type="GO" id="GO:0034220">
    <property type="term" value="P:monoatomic ion transmembrane transport"/>
    <property type="evidence" value="ECO:0007669"/>
    <property type="project" value="UniProtKB-KW"/>
</dbReference>
<keyword evidence="3" id="KW-0813">Transport</keyword>
<feature type="transmembrane region" description="Helical" evidence="9">
    <location>
        <begin position="133"/>
        <end position="155"/>
    </location>
</feature>
<keyword evidence="7 9" id="KW-0472">Membrane</keyword>
<dbReference type="GO" id="GO:0015743">
    <property type="term" value="P:malate transport"/>
    <property type="evidence" value="ECO:0007669"/>
    <property type="project" value="InterPro"/>
</dbReference>
<comment type="subcellular location">
    <subcellularLocation>
        <location evidence="1">Membrane</location>
        <topology evidence="1">Multi-pass membrane protein</topology>
    </subcellularLocation>
</comment>
<evidence type="ECO:0000313" key="10">
    <source>
        <dbReference type="EMBL" id="KAG2572059.1"/>
    </source>
</evidence>
<name>A0A8T0QGT6_PANVG</name>
<evidence type="ECO:0000256" key="5">
    <source>
        <dbReference type="ARBA" id="ARBA00022989"/>
    </source>
</evidence>
<gene>
    <name evidence="10" type="ORF">PVAP13_7KG143900</name>
</gene>
<feature type="transmembrane region" description="Helical" evidence="9">
    <location>
        <begin position="66"/>
        <end position="86"/>
    </location>
</feature>
<evidence type="ECO:0000256" key="9">
    <source>
        <dbReference type="SAM" id="Phobius"/>
    </source>
</evidence>
<keyword evidence="4 9" id="KW-0812">Transmembrane</keyword>
<dbReference type="Pfam" id="PF11744">
    <property type="entry name" value="ALMT"/>
    <property type="match status" value="1"/>
</dbReference>
<dbReference type="InterPro" id="IPR020966">
    <property type="entry name" value="ALMT"/>
</dbReference>
<keyword evidence="5 9" id="KW-1133">Transmembrane helix</keyword>
<accession>A0A8T0QGT6</accession>
<dbReference type="PANTHER" id="PTHR31086">
    <property type="entry name" value="ALUMINUM-ACTIVATED MALATE TRANSPORTER 10"/>
    <property type="match status" value="1"/>
</dbReference>
<proteinExistence type="inferred from homology"/>
<keyword evidence="11" id="KW-1185">Reference proteome</keyword>
<organism evidence="10 11">
    <name type="scientific">Panicum virgatum</name>
    <name type="common">Blackwell switchgrass</name>
    <dbReference type="NCBI Taxonomy" id="38727"/>
    <lineage>
        <taxon>Eukaryota</taxon>
        <taxon>Viridiplantae</taxon>
        <taxon>Streptophyta</taxon>
        <taxon>Embryophyta</taxon>
        <taxon>Tracheophyta</taxon>
        <taxon>Spermatophyta</taxon>
        <taxon>Magnoliopsida</taxon>
        <taxon>Liliopsida</taxon>
        <taxon>Poales</taxon>
        <taxon>Poaceae</taxon>
        <taxon>PACMAD clade</taxon>
        <taxon>Panicoideae</taxon>
        <taxon>Panicodae</taxon>
        <taxon>Paniceae</taxon>
        <taxon>Panicinae</taxon>
        <taxon>Panicum</taxon>
        <taxon>Panicum sect. Hiantes</taxon>
    </lineage>
</organism>
<evidence type="ECO:0000256" key="2">
    <source>
        <dbReference type="ARBA" id="ARBA00007079"/>
    </source>
</evidence>